<dbReference type="AlphaFoldDB" id="A0A0K2TX63"/>
<reference evidence="2" key="1">
    <citation type="submission" date="2014-05" db="EMBL/GenBank/DDBJ databases">
        <authorList>
            <person name="Chronopoulou M."/>
        </authorList>
    </citation>
    <scope>NUCLEOTIDE SEQUENCE</scope>
    <source>
        <tissue evidence="2">Whole organism</tissue>
    </source>
</reference>
<sequence length="67" mass="6975">MTTFTSSPGSGLVSGVPSLSIRFLSRPVPRMSSHPSGSGVSGDSSTTSGLRSSIFYLIINKSITRVK</sequence>
<evidence type="ECO:0000256" key="1">
    <source>
        <dbReference type="SAM" id="MobiDB-lite"/>
    </source>
</evidence>
<accession>A0A0K2TX63</accession>
<protein>
    <submittedName>
        <fullName evidence="2">Uncharacterized protein</fullName>
    </submittedName>
</protein>
<organism evidence="2">
    <name type="scientific">Lepeophtheirus salmonis</name>
    <name type="common">Salmon louse</name>
    <name type="synonym">Caligus salmonis</name>
    <dbReference type="NCBI Taxonomy" id="72036"/>
    <lineage>
        <taxon>Eukaryota</taxon>
        <taxon>Metazoa</taxon>
        <taxon>Ecdysozoa</taxon>
        <taxon>Arthropoda</taxon>
        <taxon>Crustacea</taxon>
        <taxon>Multicrustacea</taxon>
        <taxon>Hexanauplia</taxon>
        <taxon>Copepoda</taxon>
        <taxon>Siphonostomatoida</taxon>
        <taxon>Caligidae</taxon>
        <taxon>Lepeophtheirus</taxon>
    </lineage>
</organism>
<dbReference type="EMBL" id="HACA01012931">
    <property type="protein sequence ID" value="CDW30292.1"/>
    <property type="molecule type" value="Transcribed_RNA"/>
</dbReference>
<name>A0A0K2TX63_LEPSM</name>
<feature type="compositionally biased region" description="Low complexity" evidence="1">
    <location>
        <begin position="32"/>
        <end position="48"/>
    </location>
</feature>
<proteinExistence type="predicted"/>
<feature type="region of interest" description="Disordered" evidence="1">
    <location>
        <begin position="27"/>
        <end position="48"/>
    </location>
</feature>
<evidence type="ECO:0000313" key="2">
    <source>
        <dbReference type="EMBL" id="CDW30292.1"/>
    </source>
</evidence>